<name>A0A840CMY5_9BACT</name>
<dbReference type="AlphaFoldDB" id="A0A840CMY5"/>
<organism evidence="1 2">
    <name type="scientific">Dysgonomonas hofstadii</name>
    <dbReference type="NCBI Taxonomy" id="637886"/>
    <lineage>
        <taxon>Bacteria</taxon>
        <taxon>Pseudomonadati</taxon>
        <taxon>Bacteroidota</taxon>
        <taxon>Bacteroidia</taxon>
        <taxon>Bacteroidales</taxon>
        <taxon>Dysgonomonadaceae</taxon>
        <taxon>Dysgonomonas</taxon>
    </lineage>
</organism>
<dbReference type="RefSeq" id="WP_183305820.1">
    <property type="nucleotide sequence ID" value="NZ_JACIEP010000002.1"/>
</dbReference>
<sequence>MAKLDLQKIADDFFKRYRKADKVFITTDGQPFTDENYAKTHAQAKDLDVETFRRNGEDSKEYDLDEMDRVQLEAFIKDNGLEVIFYAETPDEDLRTMVENAIEKVAEAAKAKKTTSKKAKK</sequence>
<dbReference type="Proteomes" id="UP000555103">
    <property type="component" value="Unassembled WGS sequence"/>
</dbReference>
<evidence type="ECO:0000313" key="2">
    <source>
        <dbReference type="Proteomes" id="UP000555103"/>
    </source>
</evidence>
<dbReference type="EMBL" id="JACIEP010000002">
    <property type="protein sequence ID" value="MBB4034884.1"/>
    <property type="molecule type" value="Genomic_DNA"/>
</dbReference>
<keyword evidence="2" id="KW-1185">Reference proteome</keyword>
<reference evidence="1 2" key="1">
    <citation type="submission" date="2020-08" db="EMBL/GenBank/DDBJ databases">
        <title>Genomic Encyclopedia of Type Strains, Phase IV (KMG-IV): sequencing the most valuable type-strain genomes for metagenomic binning, comparative biology and taxonomic classification.</title>
        <authorList>
            <person name="Goeker M."/>
        </authorList>
    </citation>
    <scope>NUCLEOTIDE SEQUENCE [LARGE SCALE GENOMIC DNA]</scope>
    <source>
        <strain evidence="1 2">DSM 104969</strain>
    </source>
</reference>
<proteinExistence type="predicted"/>
<protein>
    <submittedName>
        <fullName evidence="1">Uncharacterized protein</fullName>
    </submittedName>
</protein>
<evidence type="ECO:0000313" key="1">
    <source>
        <dbReference type="EMBL" id="MBB4034884.1"/>
    </source>
</evidence>
<accession>A0A840CMY5</accession>
<gene>
    <name evidence="1" type="ORF">GGR21_000771</name>
</gene>
<comment type="caution">
    <text evidence="1">The sequence shown here is derived from an EMBL/GenBank/DDBJ whole genome shotgun (WGS) entry which is preliminary data.</text>
</comment>